<gene>
    <name evidence="2" type="ORF">Ga0074812_12740</name>
</gene>
<name>A0A0S4QV33_9ACTN</name>
<dbReference type="AlphaFoldDB" id="A0A0S4QV33"/>
<accession>A0A0S4QV33</accession>
<evidence type="ECO:0000256" key="1">
    <source>
        <dbReference type="SAM" id="SignalP"/>
    </source>
</evidence>
<dbReference type="EMBL" id="FAOZ01000027">
    <property type="protein sequence ID" value="CUU59363.1"/>
    <property type="molecule type" value="Genomic_DNA"/>
</dbReference>
<dbReference type="Proteomes" id="UP000198802">
    <property type="component" value="Unassembled WGS sequence"/>
</dbReference>
<keyword evidence="3" id="KW-1185">Reference proteome</keyword>
<sequence>MRRLFSARRVVVLAALALLAALAGPATAASAAAPGQLILCSNGGYDFL</sequence>
<protein>
    <submittedName>
        <fullName evidence="2">Uncharacterized protein</fullName>
    </submittedName>
</protein>
<keyword evidence="1" id="KW-0732">Signal</keyword>
<feature type="chain" id="PRO_5006626555" evidence="1">
    <location>
        <begin position="29"/>
        <end position="48"/>
    </location>
</feature>
<proteinExistence type="predicted"/>
<evidence type="ECO:0000313" key="3">
    <source>
        <dbReference type="Proteomes" id="UP000198802"/>
    </source>
</evidence>
<evidence type="ECO:0000313" key="2">
    <source>
        <dbReference type="EMBL" id="CUU59363.1"/>
    </source>
</evidence>
<reference evidence="3" key="1">
    <citation type="submission" date="2015-11" db="EMBL/GenBank/DDBJ databases">
        <authorList>
            <person name="Varghese N."/>
        </authorList>
    </citation>
    <scope>NUCLEOTIDE SEQUENCE [LARGE SCALE GENOMIC DNA]</scope>
    <source>
        <strain evidence="3">DSM 45899</strain>
    </source>
</reference>
<organism evidence="2 3">
    <name type="scientific">Parafrankia irregularis</name>
    <dbReference type="NCBI Taxonomy" id="795642"/>
    <lineage>
        <taxon>Bacteria</taxon>
        <taxon>Bacillati</taxon>
        <taxon>Actinomycetota</taxon>
        <taxon>Actinomycetes</taxon>
        <taxon>Frankiales</taxon>
        <taxon>Frankiaceae</taxon>
        <taxon>Parafrankia</taxon>
    </lineage>
</organism>
<feature type="signal peptide" evidence="1">
    <location>
        <begin position="1"/>
        <end position="28"/>
    </location>
</feature>